<name>A0A6G4WIE9_9HYPH</name>
<dbReference type="RefSeq" id="WP_165032908.1">
    <property type="nucleotide sequence ID" value="NZ_JAAKZF010000056.1"/>
</dbReference>
<dbReference type="SUPFAM" id="SSF50199">
    <property type="entry name" value="Staphylococcal nuclease"/>
    <property type="match status" value="1"/>
</dbReference>
<evidence type="ECO:0008006" key="4">
    <source>
        <dbReference type="Google" id="ProtNLM"/>
    </source>
</evidence>
<protein>
    <recommendedName>
        <fullName evidence="4">Thermonuclease family protein</fullName>
    </recommendedName>
</protein>
<reference evidence="2 3" key="1">
    <citation type="submission" date="2020-02" db="EMBL/GenBank/DDBJ databases">
        <title>Genome sequence of strain CCNWXJ40-4.</title>
        <authorList>
            <person name="Gao J."/>
            <person name="Sun J."/>
        </authorList>
    </citation>
    <scope>NUCLEOTIDE SEQUENCE [LARGE SCALE GENOMIC DNA]</scope>
    <source>
        <strain evidence="2 3">CCNWXJ 40-4</strain>
    </source>
</reference>
<gene>
    <name evidence="2" type="ORF">G6N73_26190</name>
</gene>
<organism evidence="2 3">
    <name type="scientific">Allomesorhizobium camelthorni</name>
    <dbReference type="NCBI Taxonomy" id="475069"/>
    <lineage>
        <taxon>Bacteria</taxon>
        <taxon>Pseudomonadati</taxon>
        <taxon>Pseudomonadota</taxon>
        <taxon>Alphaproteobacteria</taxon>
        <taxon>Hyphomicrobiales</taxon>
        <taxon>Phyllobacteriaceae</taxon>
        <taxon>Allomesorhizobium</taxon>
    </lineage>
</organism>
<dbReference type="Proteomes" id="UP001642900">
    <property type="component" value="Unassembled WGS sequence"/>
</dbReference>
<evidence type="ECO:0000313" key="3">
    <source>
        <dbReference type="Proteomes" id="UP001642900"/>
    </source>
</evidence>
<evidence type="ECO:0000256" key="1">
    <source>
        <dbReference type="SAM" id="MobiDB-lite"/>
    </source>
</evidence>
<proteinExistence type="predicted"/>
<dbReference type="Gene3D" id="2.40.50.90">
    <property type="match status" value="1"/>
</dbReference>
<dbReference type="EMBL" id="JAAKZF010000056">
    <property type="protein sequence ID" value="NGO54572.1"/>
    <property type="molecule type" value="Genomic_DNA"/>
</dbReference>
<dbReference type="InterPro" id="IPR035437">
    <property type="entry name" value="SNase_OB-fold_sf"/>
</dbReference>
<comment type="caution">
    <text evidence="2">The sequence shown here is derived from an EMBL/GenBank/DDBJ whole genome shotgun (WGS) entry which is preliminary data.</text>
</comment>
<keyword evidence="3" id="KW-1185">Reference proteome</keyword>
<sequence length="83" mass="8625">MSSAITRPTYSPGFPAAKATASNPSSLVGHASVIDGDTIEIHGERVRFNGIDAPEATQTCKDGNGATYRCGARAAEWRPSTSS</sequence>
<dbReference type="AlphaFoldDB" id="A0A6G4WIE9"/>
<accession>A0A6G4WIE9</accession>
<feature type="region of interest" description="Disordered" evidence="1">
    <location>
        <begin position="1"/>
        <end position="26"/>
    </location>
</feature>
<evidence type="ECO:0000313" key="2">
    <source>
        <dbReference type="EMBL" id="NGO54572.1"/>
    </source>
</evidence>